<dbReference type="InterPro" id="IPR050595">
    <property type="entry name" value="Bact_response_regulator"/>
</dbReference>
<dbReference type="EMBL" id="LAZR01000017">
    <property type="protein sequence ID" value="KKO05911.1"/>
    <property type="molecule type" value="Genomic_DNA"/>
</dbReference>
<evidence type="ECO:0000259" key="3">
    <source>
        <dbReference type="PROSITE" id="PS50110"/>
    </source>
</evidence>
<name>A0A0F9VLC0_9ZZZZ</name>
<accession>A0A0F9VLC0</accession>
<dbReference type="GO" id="GO:0000160">
    <property type="term" value="P:phosphorelay signal transduction system"/>
    <property type="evidence" value="ECO:0007669"/>
    <property type="project" value="UniProtKB-KW"/>
</dbReference>
<dbReference type="SMART" id="SM00448">
    <property type="entry name" value="REC"/>
    <property type="match status" value="1"/>
</dbReference>
<organism evidence="4">
    <name type="scientific">marine sediment metagenome</name>
    <dbReference type="NCBI Taxonomy" id="412755"/>
    <lineage>
        <taxon>unclassified sequences</taxon>
        <taxon>metagenomes</taxon>
        <taxon>ecological metagenomes</taxon>
    </lineage>
</organism>
<dbReference type="AlphaFoldDB" id="A0A0F9VLC0"/>
<keyword evidence="1" id="KW-0597">Phosphoprotein</keyword>
<gene>
    <name evidence="4" type="ORF">LCGC14_0069230</name>
</gene>
<dbReference type="PANTHER" id="PTHR44591">
    <property type="entry name" value="STRESS RESPONSE REGULATOR PROTEIN 1"/>
    <property type="match status" value="1"/>
</dbReference>
<dbReference type="PANTHER" id="PTHR44591:SF14">
    <property type="entry name" value="PROTEIN PILG"/>
    <property type="match status" value="1"/>
</dbReference>
<feature type="domain" description="Response regulatory" evidence="3">
    <location>
        <begin position="6"/>
        <end position="133"/>
    </location>
</feature>
<dbReference type="Pfam" id="PF00072">
    <property type="entry name" value="Response_reg"/>
    <property type="match status" value="1"/>
</dbReference>
<evidence type="ECO:0000313" key="4">
    <source>
        <dbReference type="EMBL" id="KKO05911.1"/>
    </source>
</evidence>
<comment type="caution">
    <text evidence="4">The sequence shown here is derived from an EMBL/GenBank/DDBJ whole genome shotgun (WGS) entry which is preliminary data.</text>
</comment>
<evidence type="ECO:0000256" key="1">
    <source>
        <dbReference type="ARBA" id="ARBA00022553"/>
    </source>
</evidence>
<evidence type="ECO:0000256" key="2">
    <source>
        <dbReference type="ARBA" id="ARBA00023012"/>
    </source>
</evidence>
<dbReference type="PROSITE" id="PS50110">
    <property type="entry name" value="RESPONSE_REGULATORY"/>
    <property type="match status" value="1"/>
</dbReference>
<dbReference type="InterPro" id="IPR001789">
    <property type="entry name" value="Sig_transdc_resp-reg_receiver"/>
</dbReference>
<keyword evidence="2" id="KW-0902">Two-component regulatory system</keyword>
<dbReference type="CDD" id="cd00156">
    <property type="entry name" value="REC"/>
    <property type="match status" value="1"/>
</dbReference>
<proteinExistence type="predicted"/>
<dbReference type="Gene3D" id="3.40.50.2300">
    <property type="match status" value="1"/>
</dbReference>
<dbReference type="InterPro" id="IPR011006">
    <property type="entry name" value="CheY-like_superfamily"/>
</dbReference>
<protein>
    <recommendedName>
        <fullName evidence="3">Response regulatory domain-containing protein</fullName>
    </recommendedName>
</protein>
<sequence>MSVFTSCCIIDDDEFFSVSGKSILKQHNFSDNILYYTGGQEALDGLIGLLVENITLPDVIFLDLNMPNRDGWSFLEEFEQLPEDKIEHIQIYITSSFISPTYMEKAKNHKLVKDYIVKPLTESAVKKIIDAKENA</sequence>
<reference evidence="4" key="1">
    <citation type="journal article" date="2015" name="Nature">
        <title>Complex archaea that bridge the gap between prokaryotes and eukaryotes.</title>
        <authorList>
            <person name="Spang A."/>
            <person name="Saw J.H."/>
            <person name="Jorgensen S.L."/>
            <person name="Zaremba-Niedzwiedzka K."/>
            <person name="Martijn J."/>
            <person name="Lind A.E."/>
            <person name="van Eijk R."/>
            <person name="Schleper C."/>
            <person name="Guy L."/>
            <person name="Ettema T.J."/>
        </authorList>
    </citation>
    <scope>NUCLEOTIDE SEQUENCE</scope>
</reference>
<dbReference type="SUPFAM" id="SSF52172">
    <property type="entry name" value="CheY-like"/>
    <property type="match status" value="1"/>
</dbReference>